<accession>A0A2M9G466</accession>
<dbReference type="EMBL" id="PHIG01000025">
    <property type="protein sequence ID" value="PJK30519.1"/>
    <property type="molecule type" value="Genomic_DNA"/>
</dbReference>
<evidence type="ECO:0000313" key="4">
    <source>
        <dbReference type="Proteomes" id="UP000229498"/>
    </source>
</evidence>
<dbReference type="AlphaFoldDB" id="A0A2M9G466"/>
<dbReference type="CDD" id="cd20301">
    <property type="entry name" value="cupin_ChrR"/>
    <property type="match status" value="1"/>
</dbReference>
<dbReference type="Gene3D" id="2.60.120.10">
    <property type="entry name" value="Jelly Rolls"/>
    <property type="match status" value="1"/>
</dbReference>
<gene>
    <name evidence="3" type="ORF">CVT23_06125</name>
</gene>
<dbReference type="Gene3D" id="1.10.10.1320">
    <property type="entry name" value="Anti-sigma factor, zinc-finger domain"/>
    <property type="match status" value="1"/>
</dbReference>
<comment type="caution">
    <text evidence="3">The sequence shown here is derived from an EMBL/GenBank/DDBJ whole genome shotgun (WGS) entry which is preliminary data.</text>
</comment>
<evidence type="ECO:0000259" key="1">
    <source>
        <dbReference type="Pfam" id="PF12973"/>
    </source>
</evidence>
<dbReference type="InterPro" id="IPR012807">
    <property type="entry name" value="Anti-sigma_ChrR"/>
</dbReference>
<dbReference type="InterPro" id="IPR014710">
    <property type="entry name" value="RmlC-like_jellyroll"/>
</dbReference>
<organism evidence="3 4">
    <name type="scientific">Minwuia thermotolerans</name>
    <dbReference type="NCBI Taxonomy" id="2056226"/>
    <lineage>
        <taxon>Bacteria</taxon>
        <taxon>Pseudomonadati</taxon>
        <taxon>Pseudomonadota</taxon>
        <taxon>Alphaproteobacteria</taxon>
        <taxon>Minwuiales</taxon>
        <taxon>Minwuiaceae</taxon>
        <taxon>Minwuia</taxon>
    </lineage>
</organism>
<proteinExistence type="predicted"/>
<dbReference type="Pfam" id="PF12973">
    <property type="entry name" value="Cupin_7"/>
    <property type="match status" value="1"/>
</dbReference>
<evidence type="ECO:0000313" key="3">
    <source>
        <dbReference type="EMBL" id="PJK30519.1"/>
    </source>
</evidence>
<dbReference type="SUPFAM" id="SSF51182">
    <property type="entry name" value="RmlC-like cupins"/>
    <property type="match status" value="1"/>
</dbReference>
<dbReference type="Proteomes" id="UP000229498">
    <property type="component" value="Unassembled WGS sequence"/>
</dbReference>
<dbReference type="Pfam" id="PF13490">
    <property type="entry name" value="zf-HC2"/>
    <property type="match status" value="1"/>
</dbReference>
<dbReference type="RefSeq" id="WP_109792619.1">
    <property type="nucleotide sequence ID" value="NZ_PHIG01000025.1"/>
</dbReference>
<dbReference type="InterPro" id="IPR027383">
    <property type="entry name" value="Znf_put"/>
</dbReference>
<name>A0A2M9G466_9PROT</name>
<evidence type="ECO:0000259" key="2">
    <source>
        <dbReference type="Pfam" id="PF13490"/>
    </source>
</evidence>
<dbReference type="InterPro" id="IPR025979">
    <property type="entry name" value="ChrR-like_cupin_dom"/>
</dbReference>
<dbReference type="OrthoDB" id="2988517at2"/>
<protein>
    <submittedName>
        <fullName evidence="3">Transcriptional regulator</fullName>
    </submittedName>
</protein>
<feature type="domain" description="ChrR-like cupin" evidence="1">
    <location>
        <begin position="104"/>
        <end position="197"/>
    </location>
</feature>
<feature type="domain" description="Putative zinc-finger" evidence="2">
    <location>
        <begin position="12"/>
        <end position="39"/>
    </location>
</feature>
<sequence>MSIRHHPAETTLIAYAAGHLDEALSAIVASHLAVCPRCRGRSRLADGIGGELLDSAEPATLRDDALDAVLARIAGAGPETAEPAPRAGRHGVAAPLGQLLPERLSDIRWRTVGPGIRQARLGETGRDPEGLKLLKIAPGRSVPRHTHRGHEMTLIVSGSYTDELGRFQAGDIADLDGEVDHQPVSDTGEDCICIIATDAPLRFEGWVPRLMQPFVRI</sequence>
<keyword evidence="4" id="KW-1185">Reference proteome</keyword>
<dbReference type="InterPro" id="IPR011051">
    <property type="entry name" value="RmlC_Cupin_sf"/>
</dbReference>
<dbReference type="NCBIfam" id="TIGR02451">
    <property type="entry name" value="anti_sig_ChrR"/>
    <property type="match status" value="1"/>
</dbReference>
<dbReference type="InterPro" id="IPR041916">
    <property type="entry name" value="Anti_sigma_zinc_sf"/>
</dbReference>
<reference evidence="3 4" key="1">
    <citation type="submission" date="2017-11" db="EMBL/GenBank/DDBJ databases">
        <title>Draft genome sequence of Rhizobiales bacterium SY3-13.</title>
        <authorList>
            <person name="Sun C."/>
        </authorList>
    </citation>
    <scope>NUCLEOTIDE SEQUENCE [LARGE SCALE GENOMIC DNA]</scope>
    <source>
        <strain evidence="3 4">SY3-13</strain>
    </source>
</reference>